<dbReference type="Pfam" id="PF21088">
    <property type="entry name" value="MS_channel_1st"/>
    <property type="match status" value="1"/>
</dbReference>
<evidence type="ECO:0000256" key="5">
    <source>
        <dbReference type="ARBA" id="ARBA00022989"/>
    </source>
</evidence>
<dbReference type="InterPro" id="IPR011014">
    <property type="entry name" value="MscS_channel_TM-2"/>
</dbReference>
<feature type="transmembrane region" description="Helical" evidence="7">
    <location>
        <begin position="23"/>
        <end position="41"/>
    </location>
</feature>
<dbReference type="Gene3D" id="2.30.30.60">
    <property type="match status" value="1"/>
</dbReference>
<protein>
    <submittedName>
        <fullName evidence="11">Mechanosensitive ion channel</fullName>
    </submittedName>
</protein>
<evidence type="ECO:0000256" key="2">
    <source>
        <dbReference type="ARBA" id="ARBA00008017"/>
    </source>
</evidence>
<keyword evidence="12" id="KW-1185">Reference proteome</keyword>
<keyword evidence="6 7" id="KW-0472">Membrane</keyword>
<dbReference type="InterPro" id="IPR011066">
    <property type="entry name" value="MscS_channel_C_sf"/>
</dbReference>
<dbReference type="OrthoDB" id="9809206at2"/>
<reference evidence="11 12" key="1">
    <citation type="submission" date="2019-04" db="EMBL/GenBank/DDBJ databases">
        <authorList>
            <person name="Embree M."/>
            <person name="Gaffney J.R."/>
        </authorList>
    </citation>
    <scope>NUCLEOTIDE SEQUENCE [LARGE SCALE GENOMIC DNA]</scope>
    <source>
        <strain evidence="11 12">JE7A12</strain>
    </source>
</reference>
<dbReference type="PANTHER" id="PTHR30221">
    <property type="entry name" value="SMALL-CONDUCTANCE MECHANOSENSITIVE CHANNEL"/>
    <property type="match status" value="1"/>
</dbReference>
<evidence type="ECO:0000256" key="1">
    <source>
        <dbReference type="ARBA" id="ARBA00004651"/>
    </source>
</evidence>
<organism evidence="11 12">
    <name type="scientific">Ruminococcus bovis</name>
    <dbReference type="NCBI Taxonomy" id="2564099"/>
    <lineage>
        <taxon>Bacteria</taxon>
        <taxon>Bacillati</taxon>
        <taxon>Bacillota</taxon>
        <taxon>Clostridia</taxon>
        <taxon>Eubacteriales</taxon>
        <taxon>Oscillospiraceae</taxon>
        <taxon>Ruminococcus</taxon>
    </lineage>
</organism>
<evidence type="ECO:0000313" key="11">
    <source>
        <dbReference type="EMBL" id="QCT05939.1"/>
    </source>
</evidence>
<evidence type="ECO:0000256" key="7">
    <source>
        <dbReference type="SAM" id="Phobius"/>
    </source>
</evidence>
<dbReference type="RefSeq" id="WP_138156041.1">
    <property type="nucleotide sequence ID" value="NZ_CP039381.1"/>
</dbReference>
<evidence type="ECO:0000256" key="6">
    <source>
        <dbReference type="ARBA" id="ARBA00023136"/>
    </source>
</evidence>
<feature type="domain" description="Mechanosensitive ion channel MscS" evidence="8">
    <location>
        <begin position="106"/>
        <end position="172"/>
    </location>
</feature>
<comment type="similarity">
    <text evidence="2">Belongs to the MscS (TC 1.A.23) family.</text>
</comment>
<evidence type="ECO:0000313" key="12">
    <source>
        <dbReference type="Proteomes" id="UP000301475"/>
    </source>
</evidence>
<evidence type="ECO:0000259" key="9">
    <source>
        <dbReference type="Pfam" id="PF21082"/>
    </source>
</evidence>
<dbReference type="AlphaFoldDB" id="A0A4P8XV94"/>
<keyword evidence="4 7" id="KW-0812">Transmembrane</keyword>
<evidence type="ECO:0000256" key="4">
    <source>
        <dbReference type="ARBA" id="ARBA00022692"/>
    </source>
</evidence>
<dbReference type="InterPro" id="IPR049278">
    <property type="entry name" value="MS_channel_C"/>
</dbReference>
<dbReference type="EMBL" id="CP039381">
    <property type="protein sequence ID" value="QCT05939.1"/>
    <property type="molecule type" value="Genomic_DNA"/>
</dbReference>
<dbReference type="Pfam" id="PF00924">
    <property type="entry name" value="MS_channel_2nd"/>
    <property type="match status" value="1"/>
</dbReference>
<dbReference type="SUPFAM" id="SSF82689">
    <property type="entry name" value="Mechanosensitive channel protein MscS (YggB), C-terminal domain"/>
    <property type="match status" value="1"/>
</dbReference>
<gene>
    <name evidence="11" type="ORF">E5Z56_00520</name>
</gene>
<dbReference type="Pfam" id="PF21082">
    <property type="entry name" value="MS_channel_3rd"/>
    <property type="match status" value="1"/>
</dbReference>
<dbReference type="Proteomes" id="UP000301475">
    <property type="component" value="Chromosome"/>
</dbReference>
<feature type="domain" description="Mechanosensitive ion channel MscS C-terminal" evidence="9">
    <location>
        <begin position="180"/>
        <end position="262"/>
    </location>
</feature>
<dbReference type="GO" id="GO:0005886">
    <property type="term" value="C:plasma membrane"/>
    <property type="evidence" value="ECO:0007669"/>
    <property type="project" value="UniProtKB-SubCell"/>
</dbReference>
<dbReference type="InterPro" id="IPR006685">
    <property type="entry name" value="MscS_channel_2nd"/>
</dbReference>
<dbReference type="InterPro" id="IPR010920">
    <property type="entry name" value="LSM_dom_sf"/>
</dbReference>
<dbReference type="InterPro" id="IPR023408">
    <property type="entry name" value="MscS_beta-dom_sf"/>
</dbReference>
<proteinExistence type="inferred from homology"/>
<comment type="subcellular location">
    <subcellularLocation>
        <location evidence="1">Cell membrane</location>
        <topology evidence="1">Multi-pass membrane protein</topology>
    </subcellularLocation>
</comment>
<dbReference type="InterPro" id="IPR049142">
    <property type="entry name" value="MS_channel_1st"/>
</dbReference>
<evidence type="ECO:0000256" key="3">
    <source>
        <dbReference type="ARBA" id="ARBA00022475"/>
    </source>
</evidence>
<name>A0A4P8XV94_9FIRM</name>
<dbReference type="Gene3D" id="3.30.70.100">
    <property type="match status" value="1"/>
</dbReference>
<dbReference type="Gene3D" id="1.10.287.1260">
    <property type="match status" value="1"/>
</dbReference>
<feature type="domain" description="Mechanosensitive ion channel transmembrane helices 2/3" evidence="10">
    <location>
        <begin position="64"/>
        <end position="105"/>
    </location>
</feature>
<keyword evidence="3" id="KW-1003">Cell membrane</keyword>
<accession>A0A4P8XV94</accession>
<dbReference type="InterPro" id="IPR045275">
    <property type="entry name" value="MscS_archaea/bacteria_type"/>
</dbReference>
<feature type="transmembrane region" description="Helical" evidence="7">
    <location>
        <begin position="61"/>
        <end position="82"/>
    </location>
</feature>
<dbReference type="PANTHER" id="PTHR30221:SF1">
    <property type="entry name" value="SMALL-CONDUCTANCE MECHANOSENSITIVE CHANNEL"/>
    <property type="match status" value="1"/>
</dbReference>
<dbReference type="SUPFAM" id="SSF50182">
    <property type="entry name" value="Sm-like ribonucleoproteins"/>
    <property type="match status" value="1"/>
</dbReference>
<evidence type="ECO:0000259" key="8">
    <source>
        <dbReference type="Pfam" id="PF00924"/>
    </source>
</evidence>
<evidence type="ECO:0000259" key="10">
    <source>
        <dbReference type="Pfam" id="PF21088"/>
    </source>
</evidence>
<dbReference type="SUPFAM" id="SSF82861">
    <property type="entry name" value="Mechanosensitive channel protein MscS (YggB), transmembrane region"/>
    <property type="match status" value="1"/>
</dbReference>
<dbReference type="GO" id="GO:0008381">
    <property type="term" value="F:mechanosensitive monoatomic ion channel activity"/>
    <property type="evidence" value="ECO:0007669"/>
    <property type="project" value="InterPro"/>
</dbReference>
<keyword evidence="5 7" id="KW-1133">Transmembrane helix</keyword>
<dbReference type="KEGG" id="ruj:E5Z56_00520"/>
<sequence length="273" mass="30899">MEKFFTHTWKVISRFFENFNWEGLLIMIIILVGGYFATKAFTKVVKKGLDKANIDYSLSKFFINAIRIACYIVIVMSALSYIGISTTGLVAFFSAGAAAIALALKDSLSNIACGIILLFSKPFVTDDVIEINGERCTVLQIDLMHTKVLTADHRYIMIPNSVISSKEVVNFTAEDKRRLDFHVPVDYSADIEEVKKVLMDVALSNDKVITDEEMPFVRLNALGDSSLDMVVKVWVKTEDYWDVYHDMIESMKKALDRNNIAIPYNQLDVHITK</sequence>